<dbReference type="AlphaFoldDB" id="A0A3B1BCW1"/>
<gene>
    <name evidence="2" type="ORF">MNBD_GAMMA19-1382</name>
</gene>
<evidence type="ECO:0000313" key="2">
    <source>
        <dbReference type="EMBL" id="VAX02847.1"/>
    </source>
</evidence>
<dbReference type="SUPFAM" id="SSF47598">
    <property type="entry name" value="Ribbon-helix-helix"/>
    <property type="match status" value="1"/>
</dbReference>
<dbReference type="InterPro" id="IPR013321">
    <property type="entry name" value="Arc_rbn_hlx_hlx"/>
</dbReference>
<dbReference type="InterPro" id="IPR010985">
    <property type="entry name" value="Ribbon_hlx_hlx"/>
</dbReference>
<proteinExistence type="predicted"/>
<organism evidence="2">
    <name type="scientific">hydrothermal vent metagenome</name>
    <dbReference type="NCBI Taxonomy" id="652676"/>
    <lineage>
        <taxon>unclassified sequences</taxon>
        <taxon>metagenomes</taxon>
        <taxon>ecological metagenomes</taxon>
    </lineage>
</organism>
<name>A0A3B1BCW1_9ZZZZ</name>
<evidence type="ECO:0000259" key="1">
    <source>
        <dbReference type="Pfam" id="PF22513"/>
    </source>
</evidence>
<reference evidence="2" key="1">
    <citation type="submission" date="2018-06" db="EMBL/GenBank/DDBJ databases">
        <authorList>
            <person name="Zhirakovskaya E."/>
        </authorList>
    </citation>
    <scope>NUCLEOTIDE SEQUENCE</scope>
</reference>
<dbReference type="GO" id="GO:0006355">
    <property type="term" value="P:regulation of DNA-templated transcription"/>
    <property type="evidence" value="ECO:0007669"/>
    <property type="project" value="InterPro"/>
</dbReference>
<dbReference type="Pfam" id="PF22513">
    <property type="entry name" value="FitA-like_RHH"/>
    <property type="match status" value="1"/>
</dbReference>
<feature type="domain" description="Antitoxin FitA-like ribbon-helix-helix" evidence="1">
    <location>
        <begin position="2"/>
        <end position="31"/>
    </location>
</feature>
<sequence length="56" mass="6280">MPAMTIKNIPDDLYSRLKEAAQTHHRSMNSEPSLSNGISPDAVLIDEQRRICIFAP</sequence>
<protein>
    <recommendedName>
        <fullName evidence="1">Antitoxin FitA-like ribbon-helix-helix domain-containing protein</fullName>
    </recommendedName>
</protein>
<dbReference type="Gene3D" id="1.10.1220.10">
    <property type="entry name" value="Met repressor-like"/>
    <property type="match status" value="1"/>
</dbReference>
<dbReference type="InterPro" id="IPR053853">
    <property type="entry name" value="FitA-like_RHH"/>
</dbReference>
<accession>A0A3B1BCW1</accession>
<dbReference type="EMBL" id="UOFV01000351">
    <property type="protein sequence ID" value="VAX02847.1"/>
    <property type="molecule type" value="Genomic_DNA"/>
</dbReference>